<dbReference type="AlphaFoldDB" id="A0A829R779"/>
<evidence type="ECO:0000256" key="6">
    <source>
        <dbReference type="SAM" id="SignalP"/>
    </source>
</evidence>
<dbReference type="FunFam" id="3.10.105.10:FF:000001">
    <property type="entry name" value="Oligopeptide ABC transporter, oligopeptide-binding protein"/>
    <property type="match status" value="1"/>
</dbReference>
<evidence type="ECO:0000313" key="8">
    <source>
        <dbReference type="EMBL" id="EUJ28705.1"/>
    </source>
</evidence>
<dbReference type="CDD" id="cd08504">
    <property type="entry name" value="PBP2_OppA"/>
    <property type="match status" value="1"/>
</dbReference>
<keyword evidence="4 6" id="KW-0732">Signal</keyword>
<evidence type="ECO:0000256" key="3">
    <source>
        <dbReference type="ARBA" id="ARBA00022448"/>
    </source>
</evidence>
<dbReference type="GO" id="GO:1904680">
    <property type="term" value="F:peptide transmembrane transporter activity"/>
    <property type="evidence" value="ECO:0007669"/>
    <property type="project" value="TreeGrafter"/>
</dbReference>
<dbReference type="PANTHER" id="PTHR30290">
    <property type="entry name" value="PERIPLASMIC BINDING COMPONENT OF ABC TRANSPORTER"/>
    <property type="match status" value="1"/>
</dbReference>
<proteinExistence type="inferred from homology"/>
<dbReference type="PANTHER" id="PTHR30290:SF10">
    <property type="entry name" value="PERIPLASMIC OLIGOPEPTIDE-BINDING PROTEIN-RELATED"/>
    <property type="match status" value="1"/>
</dbReference>
<dbReference type="Proteomes" id="UP000019251">
    <property type="component" value="Unassembled WGS sequence"/>
</dbReference>
<name>A0A829R779_LISGR</name>
<dbReference type="GO" id="GO:0015833">
    <property type="term" value="P:peptide transport"/>
    <property type="evidence" value="ECO:0007669"/>
    <property type="project" value="UniProtKB-KW"/>
</dbReference>
<organism evidence="8 9">
    <name type="scientific">Listeria grayi FSL F6-1183</name>
    <dbReference type="NCBI Taxonomy" id="1265827"/>
    <lineage>
        <taxon>Bacteria</taxon>
        <taxon>Bacillati</taxon>
        <taxon>Bacillota</taxon>
        <taxon>Bacilli</taxon>
        <taxon>Bacillales</taxon>
        <taxon>Listeriaceae</taxon>
        <taxon>Listeria</taxon>
    </lineage>
</organism>
<dbReference type="Pfam" id="PF00496">
    <property type="entry name" value="SBP_bac_5"/>
    <property type="match status" value="1"/>
</dbReference>
<reference evidence="8 9" key="1">
    <citation type="submission" date="2012-12" db="EMBL/GenBank/DDBJ databases">
        <title>Novel taxa of Listeriaceae from agricultural environments in the United States.</title>
        <authorList>
            <person name="den Bakker H.C."/>
            <person name="Allred A."/>
            <person name="Warchocki S."/>
            <person name="Wright E.M."/>
            <person name="Burrell A."/>
            <person name="Nightingale K.K."/>
            <person name="Kephart D."/>
            <person name="Wiedmann M."/>
        </authorList>
    </citation>
    <scope>NUCLEOTIDE SEQUENCE [LARGE SCALE GENOMIC DNA]</scope>
    <source>
        <strain evidence="8 9">FSL F6-1183</strain>
    </source>
</reference>
<dbReference type="FunFam" id="3.90.76.10:FF:000001">
    <property type="entry name" value="Oligopeptide ABC transporter substrate-binding protein"/>
    <property type="match status" value="1"/>
</dbReference>
<dbReference type="Gene3D" id="3.40.190.10">
    <property type="entry name" value="Periplasmic binding protein-like II"/>
    <property type="match status" value="1"/>
</dbReference>
<feature type="domain" description="Solute-binding protein family 5" evidence="7">
    <location>
        <begin position="80"/>
        <end position="469"/>
    </location>
</feature>
<dbReference type="InterPro" id="IPR023765">
    <property type="entry name" value="SBP_5_CS"/>
</dbReference>
<dbReference type="InterPro" id="IPR030678">
    <property type="entry name" value="Peptide/Ni-bd"/>
</dbReference>
<protein>
    <submittedName>
        <fullName evidence="8">Oligopeptide ABC transporter oligopeptide-binding protein</fullName>
    </submittedName>
</protein>
<comment type="subcellular location">
    <subcellularLocation>
        <location evidence="1">Cell membrane</location>
        <topology evidence="1">Lipid-anchor</topology>
    </subcellularLocation>
</comment>
<comment type="caution">
    <text evidence="8">The sequence shown here is derived from an EMBL/GenBank/DDBJ whole genome shotgun (WGS) entry which is preliminary data.</text>
</comment>
<keyword evidence="5" id="KW-0571">Peptide transport</keyword>
<sequence>MKIKLLLPILLIISIVGLSACGSTNKSGAASDGKSKSKVVNLMENAEIPTMDSKKGTDGVSFTAQNEVFEGLYYLDDNDQPKPGVAASAPEISKDKKVYTIKLRDNAKWSDGSAVTADDFVYAWRKVADPKTAAEYSVLFDGILLNGTDIINGKKKPEELGVEAVDKNTLKVTLEKPTPYFYSLLTFPTFYPQKEKYVEKQGEKYATSSKNMLYNGPFVMKDWTNTSKSWSYEKNPNYWDKKNIKVDKINLQVVKEPGAAVNLYNTGKLDRANLSGDYAKQKHSDKDYKTALEAFVYYLKFNQKLDGKKTDFQNENLRKAIALSVDKKEIVSTVLGNGSTPINGFVPAKFTFNPKTKEDFRKESGDHLVYNKKEAQSYFEKAKKELGKSTFQIELLGDDQEFSKKMTEYLQNQIESTLKGIKIKIKIVPYKSRLQLDQDQKYQLELTRWGPDYQDPMTFLANQITDNNYNRASYSNKEYDKLLKEASTTLATKPEERWNAMLKAEKVLLDDAGIAPIYQSGTAALQKPTLKGYTTHLFGPPTSYRSIEWSK</sequence>
<accession>A0A829R779</accession>
<feature type="chain" id="PRO_5039019372" evidence="6">
    <location>
        <begin position="21"/>
        <end position="551"/>
    </location>
</feature>
<comment type="similarity">
    <text evidence="2">Belongs to the bacterial solute-binding protein 5 family.</text>
</comment>
<keyword evidence="3" id="KW-0813">Transport</keyword>
<dbReference type="InterPro" id="IPR000914">
    <property type="entry name" value="SBP_5_dom"/>
</dbReference>
<evidence type="ECO:0000259" key="7">
    <source>
        <dbReference type="Pfam" id="PF00496"/>
    </source>
</evidence>
<feature type="signal peptide" evidence="6">
    <location>
        <begin position="1"/>
        <end position="20"/>
    </location>
</feature>
<dbReference type="PIRSF" id="PIRSF002741">
    <property type="entry name" value="MppA"/>
    <property type="match status" value="1"/>
</dbReference>
<dbReference type="PROSITE" id="PS01040">
    <property type="entry name" value="SBP_BACTERIAL_5"/>
    <property type="match status" value="1"/>
</dbReference>
<dbReference type="EMBL" id="AODG01000007">
    <property type="protein sequence ID" value="EUJ28705.1"/>
    <property type="molecule type" value="Genomic_DNA"/>
</dbReference>
<dbReference type="PROSITE" id="PS51257">
    <property type="entry name" value="PROKAR_LIPOPROTEIN"/>
    <property type="match status" value="1"/>
</dbReference>
<dbReference type="InterPro" id="IPR039424">
    <property type="entry name" value="SBP_5"/>
</dbReference>
<dbReference type="GO" id="GO:0043190">
    <property type="term" value="C:ATP-binding cassette (ABC) transporter complex"/>
    <property type="evidence" value="ECO:0007669"/>
    <property type="project" value="InterPro"/>
</dbReference>
<gene>
    <name evidence="8" type="ORF">LMUR_06452</name>
</gene>
<evidence type="ECO:0000256" key="5">
    <source>
        <dbReference type="ARBA" id="ARBA00022856"/>
    </source>
</evidence>
<dbReference type="RefSeq" id="WP_036105395.1">
    <property type="nucleotide sequence ID" value="NZ_AODG01000007.1"/>
</dbReference>
<dbReference type="GO" id="GO:0030288">
    <property type="term" value="C:outer membrane-bounded periplasmic space"/>
    <property type="evidence" value="ECO:0007669"/>
    <property type="project" value="UniProtKB-ARBA"/>
</dbReference>
<dbReference type="Gene3D" id="3.10.105.10">
    <property type="entry name" value="Dipeptide-binding Protein, Domain 3"/>
    <property type="match status" value="1"/>
</dbReference>
<evidence type="ECO:0000313" key="9">
    <source>
        <dbReference type="Proteomes" id="UP000019251"/>
    </source>
</evidence>
<evidence type="ECO:0000256" key="4">
    <source>
        <dbReference type="ARBA" id="ARBA00022729"/>
    </source>
</evidence>
<evidence type="ECO:0000256" key="1">
    <source>
        <dbReference type="ARBA" id="ARBA00004193"/>
    </source>
</evidence>
<dbReference type="Gene3D" id="3.90.76.10">
    <property type="entry name" value="Dipeptide-binding Protein, Domain 1"/>
    <property type="match status" value="1"/>
</dbReference>
<evidence type="ECO:0000256" key="2">
    <source>
        <dbReference type="ARBA" id="ARBA00005695"/>
    </source>
</evidence>
<keyword evidence="5" id="KW-0653">Protein transport</keyword>
<dbReference type="SUPFAM" id="SSF53850">
    <property type="entry name" value="Periplasmic binding protein-like II"/>
    <property type="match status" value="1"/>
</dbReference>